<dbReference type="PANTHER" id="PTHR36539:SF1">
    <property type="entry name" value="BACTERIAL MICROCOMPARTMENT SHELL VERTEX PROTEIN EUTN"/>
    <property type="match status" value="1"/>
</dbReference>
<sequence length="111" mass="11807">MQIARVCGTVVSTQKEPSLRGVKFLLVQLVDAAGQLTPKYEVVADGVGAGMDEWVLVARGSAARQVDGGEGRPIDAAAIAIIDTVSAENMRLYSKSDEDRLLLPNNARLPN</sequence>
<dbReference type="PANTHER" id="PTHR36539">
    <property type="entry name" value="ETHANOLAMINE UTILIZATION PROTEIN EUTN"/>
    <property type="match status" value="1"/>
</dbReference>
<dbReference type="EMBL" id="JAZAQF010000012">
    <property type="protein sequence ID" value="MFG3816496.1"/>
    <property type="molecule type" value="Genomic_DNA"/>
</dbReference>
<dbReference type="Proteomes" id="UP001604335">
    <property type="component" value="Unassembled WGS sequence"/>
</dbReference>
<comment type="function">
    <text evidence="3 7">Probably forms vertices in the carboxysome, a polyhedral inclusion where RuBisCO (ribulose bisphosphate carboxylase, rbcL-rbcS) is sequestered. Has been modeled to induce curvature upon insertion into an otherwise flat hexagonal molecular layer of CcmK subunits.</text>
</comment>
<comment type="similarity">
    <text evidence="7">Belongs to the CcmL/EutN family. CcmL subfamily.</text>
</comment>
<evidence type="ECO:0000256" key="2">
    <source>
        <dbReference type="ARBA" id="ARBA00023300"/>
    </source>
</evidence>
<dbReference type="InterPro" id="IPR036677">
    <property type="entry name" value="EutN_CcmL_sf"/>
</dbReference>
<keyword evidence="1 7" id="KW-0602">Photosynthesis</keyword>
<evidence type="ECO:0000256" key="4">
    <source>
        <dbReference type="ARBA" id="ARBA00023587"/>
    </source>
</evidence>
<dbReference type="SUPFAM" id="SSF159133">
    <property type="entry name" value="EutN/CcmL-like"/>
    <property type="match status" value="1"/>
</dbReference>
<dbReference type="InterPro" id="IPR004992">
    <property type="entry name" value="EutN_CcmL"/>
</dbReference>
<keyword evidence="2 7" id="KW-0120">Carbon dioxide fixation</keyword>
<organism evidence="8 9">
    <name type="scientific">Limnothrix redekei LRLZ20PSL1</name>
    <dbReference type="NCBI Taxonomy" id="3112953"/>
    <lineage>
        <taxon>Bacteria</taxon>
        <taxon>Bacillati</taxon>
        <taxon>Cyanobacteriota</taxon>
        <taxon>Cyanophyceae</taxon>
        <taxon>Pseudanabaenales</taxon>
        <taxon>Pseudanabaenaceae</taxon>
        <taxon>Limnothrix</taxon>
    </lineage>
</organism>
<dbReference type="CDD" id="cd01614">
    <property type="entry name" value="EutN_CcmL"/>
    <property type="match status" value="1"/>
</dbReference>
<keyword evidence="5 7" id="KW-1282">Carboxysome</keyword>
<evidence type="ECO:0000256" key="7">
    <source>
        <dbReference type="HAMAP-Rule" id="MF_00858"/>
    </source>
</evidence>
<keyword evidence="6" id="KW-1283">Bacterial microcompartment</keyword>
<dbReference type="HAMAP" id="MF_00858">
    <property type="entry name" value="CcmL"/>
    <property type="match status" value="1"/>
</dbReference>
<dbReference type="PROSITE" id="PS51932">
    <property type="entry name" value="BMV"/>
    <property type="match status" value="1"/>
</dbReference>
<evidence type="ECO:0000256" key="3">
    <source>
        <dbReference type="ARBA" id="ARBA00023569"/>
    </source>
</evidence>
<reference evidence="9" key="1">
    <citation type="journal article" date="2024" name="Algal Res.">
        <title>Biochemical, toxicological and genomic investigation of a high-biomass producing Limnothrix strain isolated from Italian shallow drinking water reservoir.</title>
        <authorList>
            <person name="Simonazzi M."/>
            <person name="Shishido T.K."/>
            <person name="Delbaje E."/>
            <person name="Wahlsten M."/>
            <person name="Fewer D.P."/>
            <person name="Sivonen K."/>
            <person name="Pezzolesi L."/>
            <person name="Pistocchi R."/>
        </authorList>
    </citation>
    <scope>NUCLEOTIDE SEQUENCE [LARGE SCALE GENOMIC DNA]</scope>
    <source>
        <strain evidence="9">LRLZ20PSL1</strain>
    </source>
</reference>
<comment type="subcellular location">
    <subcellularLocation>
        <location evidence="4 7">Carboxysome</location>
    </subcellularLocation>
</comment>
<name>A0ABW7C986_9CYAN</name>
<dbReference type="RefSeq" id="WP_393010432.1">
    <property type="nucleotide sequence ID" value="NZ_JAZAQF010000012.1"/>
</dbReference>
<comment type="caution">
    <text evidence="8">The sequence shown here is derived from an EMBL/GenBank/DDBJ whole genome shotgun (WGS) entry which is preliminary data.</text>
</comment>
<dbReference type="Pfam" id="PF03319">
    <property type="entry name" value="EutN_CcmL"/>
    <property type="match status" value="1"/>
</dbReference>
<comment type="subunit">
    <text evidence="7">Homopentamer. Interacts with full-length CcmM.</text>
</comment>
<evidence type="ECO:0000256" key="1">
    <source>
        <dbReference type="ARBA" id="ARBA00022531"/>
    </source>
</evidence>
<dbReference type="Gene3D" id="2.40.50.220">
    <property type="entry name" value="EutN/Ccml"/>
    <property type="match status" value="1"/>
</dbReference>
<comment type="domain">
    <text evidence="7">The tight homopentamer forms a pore with an opening of 4-5 Angstroms in diameter which opens into a wider tunnel at the base of the truncated pyramid. The pore is positively charged.</text>
</comment>
<evidence type="ECO:0000256" key="5">
    <source>
        <dbReference type="ARBA" id="ARBA00023669"/>
    </source>
</evidence>
<accession>A0ABW7C986</accession>
<evidence type="ECO:0000313" key="8">
    <source>
        <dbReference type="EMBL" id="MFG3816496.1"/>
    </source>
</evidence>
<proteinExistence type="inferred from homology"/>
<evidence type="ECO:0000313" key="9">
    <source>
        <dbReference type="Proteomes" id="UP001604335"/>
    </source>
</evidence>
<gene>
    <name evidence="7" type="primary">ccmL</name>
    <name evidence="8" type="ORF">VPK24_02515</name>
</gene>
<keyword evidence="9" id="KW-1185">Reference proteome</keyword>
<dbReference type="InterPro" id="IPR046387">
    <property type="entry name" value="CcmL"/>
</dbReference>
<protein>
    <recommendedName>
        <fullName evidence="7">Carboxysome shell vertex protein CcmL</fullName>
    </recommendedName>
    <alternativeName>
        <fullName evidence="7">Carbon dioxide concentrating mechanism protein CcmL</fullName>
    </alternativeName>
</protein>
<evidence type="ECO:0000256" key="6">
    <source>
        <dbReference type="ARBA" id="ARBA00024446"/>
    </source>
</evidence>